<evidence type="ECO:0000256" key="1">
    <source>
        <dbReference type="ARBA" id="ARBA00001946"/>
    </source>
</evidence>
<sequence length="305" mass="32590">MTAGDTLPPPFKGPRDPGDAWAVGPDGTKMWGLFGSAGLLAVDRTRGVLLQHRATWSHFGGTWGIPGGARHEGESAVDAALRESHEEAGVPAEALEPLFTRVLDLGFWTYTTAAAWATREFEPSVRDHESLDLAWVPVDEVDRRPLHPHFGEAWPLLKAMIGHRPRLIVDAANVIGSRPDGWWRDRAGAAARLLEELASAVDAGLPADLLGMDAHTAWPDTVVVLEGAAKTASGTEAPRLEIARALRSGDDEIVARVESLLKNDGGAPVTVVTSDRGLRQRVEDLGARCVGAGALRKVLEGVQAD</sequence>
<evidence type="ECO:0000259" key="3">
    <source>
        <dbReference type="PROSITE" id="PS51462"/>
    </source>
</evidence>
<dbReference type="PROSITE" id="PS51462">
    <property type="entry name" value="NUDIX"/>
    <property type="match status" value="1"/>
</dbReference>
<accession>N1UYS2</accession>
<dbReference type="AlphaFoldDB" id="N1UYS2"/>
<comment type="caution">
    <text evidence="4">The sequence shown here is derived from an EMBL/GenBank/DDBJ whole genome shotgun (WGS) entry which is preliminary data.</text>
</comment>
<comment type="cofactor">
    <cofactor evidence="1">
        <name>Mg(2+)</name>
        <dbReference type="ChEBI" id="CHEBI:18420"/>
    </cofactor>
</comment>
<dbReference type="PANTHER" id="PTHR43046">
    <property type="entry name" value="GDP-MANNOSE MANNOSYL HYDROLASE"/>
    <property type="match status" value="1"/>
</dbReference>
<evidence type="ECO:0000313" key="5">
    <source>
        <dbReference type="Proteomes" id="UP000010729"/>
    </source>
</evidence>
<dbReference type="InterPro" id="IPR020084">
    <property type="entry name" value="NUDIX_hydrolase_CS"/>
</dbReference>
<keyword evidence="5" id="KW-1185">Reference proteome</keyword>
<dbReference type="OrthoDB" id="3404294at2"/>
<proteinExistence type="predicted"/>
<dbReference type="Proteomes" id="UP000010729">
    <property type="component" value="Unassembled WGS sequence"/>
</dbReference>
<dbReference type="GO" id="GO:0016787">
    <property type="term" value="F:hydrolase activity"/>
    <property type="evidence" value="ECO:0007669"/>
    <property type="project" value="UniProtKB-KW"/>
</dbReference>
<feature type="domain" description="Nudix hydrolase" evidence="3">
    <location>
        <begin position="32"/>
        <end position="161"/>
    </location>
</feature>
<evidence type="ECO:0000313" key="4">
    <source>
        <dbReference type="EMBL" id="EMY32982.1"/>
    </source>
</evidence>
<dbReference type="Pfam" id="PF00293">
    <property type="entry name" value="NUDIX"/>
    <property type="match status" value="1"/>
</dbReference>
<dbReference type="EMBL" id="ANPE02000213">
    <property type="protein sequence ID" value="EMY32982.1"/>
    <property type="molecule type" value="Genomic_DNA"/>
</dbReference>
<dbReference type="RefSeq" id="WP_005272333.1">
    <property type="nucleotide sequence ID" value="NZ_ANPE02000213.1"/>
</dbReference>
<dbReference type="PANTHER" id="PTHR43046:SF2">
    <property type="entry name" value="8-OXO-DGTP DIPHOSPHATASE-RELATED"/>
    <property type="match status" value="1"/>
</dbReference>
<gene>
    <name evidence="4" type="ORF">D477_017364</name>
</gene>
<name>N1UYS2_9MICC</name>
<organism evidence="4 5">
    <name type="scientific">Arthrobacter crystallopoietes BAB-32</name>
    <dbReference type="NCBI Taxonomy" id="1246476"/>
    <lineage>
        <taxon>Bacteria</taxon>
        <taxon>Bacillati</taxon>
        <taxon>Actinomycetota</taxon>
        <taxon>Actinomycetes</taxon>
        <taxon>Micrococcales</taxon>
        <taxon>Micrococcaceae</taxon>
        <taxon>Crystallibacter</taxon>
    </lineage>
</organism>
<dbReference type="InterPro" id="IPR015797">
    <property type="entry name" value="NUDIX_hydrolase-like_dom_sf"/>
</dbReference>
<reference evidence="4 5" key="1">
    <citation type="journal article" date="2013" name="Genome Announc.">
        <title>Draft Genome Sequence of Arthrobacter crystallopoietes Strain BAB-32, Revealing Genes for Bioremediation.</title>
        <authorList>
            <person name="Joshi M.N."/>
            <person name="Pandit A.S."/>
            <person name="Sharma A."/>
            <person name="Pandya R.V."/>
            <person name="Desai S.M."/>
            <person name="Saxena A.K."/>
            <person name="Bagatharia S.B."/>
        </authorList>
    </citation>
    <scope>NUCLEOTIDE SEQUENCE [LARGE SCALE GENOMIC DNA]</scope>
    <source>
        <strain evidence="4 5">BAB-32</strain>
    </source>
</reference>
<dbReference type="PROSITE" id="PS00893">
    <property type="entry name" value="NUDIX_BOX"/>
    <property type="match status" value="1"/>
</dbReference>
<dbReference type="InterPro" id="IPR000086">
    <property type="entry name" value="NUDIX_hydrolase_dom"/>
</dbReference>
<evidence type="ECO:0000256" key="2">
    <source>
        <dbReference type="ARBA" id="ARBA00022801"/>
    </source>
</evidence>
<dbReference type="SUPFAM" id="SSF55811">
    <property type="entry name" value="Nudix"/>
    <property type="match status" value="1"/>
</dbReference>
<keyword evidence="2 4" id="KW-0378">Hydrolase</keyword>
<dbReference type="Gene3D" id="3.90.79.10">
    <property type="entry name" value="Nucleoside Triphosphate Pyrophosphohydrolase"/>
    <property type="match status" value="1"/>
</dbReference>
<protein>
    <submittedName>
        <fullName evidence="4">NTP pyrophosphohydrolase including oxidative damage repair enzyme</fullName>
    </submittedName>
</protein>